<sequence length="394" mass="42406">MSKKDPGYLDSSVRIVPDSCGVYGTFYVDLVGGGLKSFNSPARRPRMHHGPPDEQQQQHHPQQPHHRDGDDGGETIRIAGGPVAKTTAFRDALPWKQAVPPRPRMGVLREPWEKSQSKQELHAVKSGYPEGVRLVGSPRLLHYSASLHPMDMLPSPPPPPPREEDTHSLSSDDGSSRSTKLTVDSGSVRTVSTASGQRGGPPAGPLHDHPEAEADGPSYSRQSTASYCPSLDRSAMTSQEATQYLELSHQPERLRPSGWRQARLWSTPSSCYSEPDGGSVWSTWGSLTEGRGSPSASARTSVVSSVDGSSVSDGNFGHFMTLTSGGSVSGASLSDFSPPASPLSGLFPPFYSEEASGVGAERAPIPAWEWNMAWLEEMEARYRAQGHGVKPFDA</sequence>
<feature type="compositionally biased region" description="Polar residues" evidence="1">
    <location>
        <begin position="179"/>
        <end position="196"/>
    </location>
</feature>
<dbReference type="OrthoDB" id="428111at2759"/>
<proteinExistence type="predicted"/>
<gene>
    <name evidence="2" type="ORF">NHX12_009605</name>
</gene>
<dbReference type="AlphaFoldDB" id="A0A9Q0DJJ5"/>
<evidence type="ECO:0000313" key="2">
    <source>
        <dbReference type="EMBL" id="KAJ3588751.1"/>
    </source>
</evidence>
<protein>
    <submittedName>
        <fullName evidence="2">Uncharacterized protein</fullName>
    </submittedName>
</protein>
<keyword evidence="3" id="KW-1185">Reference proteome</keyword>
<name>A0A9Q0DJJ5_9TELE</name>
<accession>A0A9Q0DJJ5</accession>
<comment type="caution">
    <text evidence="2">The sequence shown here is derived from an EMBL/GenBank/DDBJ whole genome shotgun (WGS) entry which is preliminary data.</text>
</comment>
<evidence type="ECO:0000256" key="1">
    <source>
        <dbReference type="SAM" id="MobiDB-lite"/>
    </source>
</evidence>
<feature type="region of interest" description="Disordered" evidence="1">
    <location>
        <begin position="37"/>
        <end position="78"/>
    </location>
</feature>
<feature type="compositionally biased region" description="Low complexity" evidence="1">
    <location>
        <begin position="168"/>
        <end position="178"/>
    </location>
</feature>
<organism evidence="2 3">
    <name type="scientific">Muraenolepis orangiensis</name>
    <name type="common">Patagonian moray cod</name>
    <dbReference type="NCBI Taxonomy" id="630683"/>
    <lineage>
        <taxon>Eukaryota</taxon>
        <taxon>Metazoa</taxon>
        <taxon>Chordata</taxon>
        <taxon>Craniata</taxon>
        <taxon>Vertebrata</taxon>
        <taxon>Euteleostomi</taxon>
        <taxon>Actinopterygii</taxon>
        <taxon>Neopterygii</taxon>
        <taxon>Teleostei</taxon>
        <taxon>Neoteleostei</taxon>
        <taxon>Acanthomorphata</taxon>
        <taxon>Zeiogadaria</taxon>
        <taxon>Gadariae</taxon>
        <taxon>Gadiformes</taxon>
        <taxon>Muraenolepidoidei</taxon>
        <taxon>Muraenolepididae</taxon>
        <taxon>Muraenolepis</taxon>
    </lineage>
</organism>
<reference evidence="2" key="1">
    <citation type="submission" date="2022-07" db="EMBL/GenBank/DDBJ databases">
        <title>Chromosome-level genome of Muraenolepis orangiensis.</title>
        <authorList>
            <person name="Kim J."/>
        </authorList>
    </citation>
    <scope>NUCLEOTIDE SEQUENCE</scope>
    <source>
        <strain evidence="2">KU_S4_2022</strain>
        <tissue evidence="2">Muscle</tissue>
    </source>
</reference>
<dbReference type="EMBL" id="JANIIK010000115">
    <property type="protein sequence ID" value="KAJ3588751.1"/>
    <property type="molecule type" value="Genomic_DNA"/>
</dbReference>
<evidence type="ECO:0000313" key="3">
    <source>
        <dbReference type="Proteomes" id="UP001148018"/>
    </source>
</evidence>
<dbReference type="Proteomes" id="UP001148018">
    <property type="component" value="Unassembled WGS sequence"/>
</dbReference>
<feature type="region of interest" description="Disordered" evidence="1">
    <location>
        <begin position="148"/>
        <end position="226"/>
    </location>
</feature>